<feature type="compositionally biased region" description="Basic and acidic residues" evidence="5">
    <location>
        <begin position="662"/>
        <end position="674"/>
    </location>
</feature>
<evidence type="ECO:0000313" key="9">
    <source>
        <dbReference type="Proteomes" id="UP000256690"/>
    </source>
</evidence>
<feature type="compositionally biased region" description="Basic and acidic residues" evidence="5">
    <location>
        <begin position="639"/>
        <end position="654"/>
    </location>
</feature>
<sequence>MPPPAYEFRGGGPRPPHHPRHEFTFRYQRPGTSERPLLRSHREKTPEQLVAPDAGNAAMRFARIENLSDSEEADMDVSSDDEAAHPRKKRALESNTVESKPVPKWSNPDPYTALPPPDESQTKKIDVVKLIRKARLAASAQPAKTDAVVSNEDFISLAGLVDENETNNAPENAPKGPRRHLEGSDPALGNRKRTHDDEIKGPARTMGGKLVSRYYNDGSIIDEWRLRPSETGTPWINFMPRTLDMVTVGARFHDEILSFYHWAKPVQYEQIVRQDLVNRLQAVFQSRYHGVEIHAFGSFASGLYLPNADIDLVLLSTSFQRSGVRAFGERKGQIYAFSAFLKNQNIAVPGSVETIAHARVPILKFVDKLTGLKVDLSFDNDSGLIANKTFQQWKSEYPAMPVIVSVIKQFLLLRGLNEVATGGLGGFSITCLVTSLLQHMPRGNLYPNLGDVLMAFFQFYGRDFDFETRGIRMNPPGYFDKVRNQSIIPHHASADLKMQRVYGVYKANNGSRLSIEDPNNPDNDISGGTREIALIFKSFSEAHHLLKDRLVSMALSGKSNESVLGTIIAANFDEYTELRWQLREVFDTDPRFAHLRKPLTPPPPPYSPPLPSELAPVPPPPPSSKPHPLPAKPSTAGKKAKDTKDVKDTKEKLTKLQKKKQASKDRAARLKRLRPDIQKVPLSITNDEALKLGGYKTQSEMDKDLIMREKGIVAIS</sequence>
<feature type="region of interest" description="Disordered" evidence="5">
    <location>
        <begin position="1"/>
        <end position="121"/>
    </location>
</feature>
<evidence type="ECO:0000259" key="6">
    <source>
        <dbReference type="Pfam" id="PF03828"/>
    </source>
</evidence>
<protein>
    <recommendedName>
        <fullName evidence="2">polynucleotide adenylyltransferase</fullName>
        <ecNumber evidence="2">2.7.7.19</ecNumber>
    </recommendedName>
</protein>
<feature type="compositionally biased region" description="Pro residues" evidence="5">
    <location>
        <begin position="599"/>
        <end position="631"/>
    </location>
</feature>
<organism evidence="8 9">
    <name type="scientific">Aspergillus mulundensis</name>
    <dbReference type="NCBI Taxonomy" id="1810919"/>
    <lineage>
        <taxon>Eukaryota</taxon>
        <taxon>Fungi</taxon>
        <taxon>Dikarya</taxon>
        <taxon>Ascomycota</taxon>
        <taxon>Pezizomycotina</taxon>
        <taxon>Eurotiomycetes</taxon>
        <taxon>Eurotiomycetidae</taxon>
        <taxon>Eurotiales</taxon>
        <taxon>Aspergillaceae</taxon>
        <taxon>Aspergillus</taxon>
        <taxon>Aspergillus subgen. Nidulantes</taxon>
    </lineage>
</organism>
<feature type="region of interest" description="Disordered" evidence="5">
    <location>
        <begin position="596"/>
        <end position="674"/>
    </location>
</feature>
<dbReference type="SUPFAM" id="SSF81631">
    <property type="entry name" value="PAP/OAS1 substrate-binding domain"/>
    <property type="match status" value="1"/>
</dbReference>
<dbReference type="GO" id="GO:1990817">
    <property type="term" value="F:poly(A) RNA polymerase activity"/>
    <property type="evidence" value="ECO:0007669"/>
    <property type="project" value="UniProtKB-EC"/>
</dbReference>
<feature type="domain" description="PAP-associated" evidence="6">
    <location>
        <begin position="448"/>
        <end position="523"/>
    </location>
</feature>
<dbReference type="GO" id="GO:0005730">
    <property type="term" value="C:nucleolus"/>
    <property type="evidence" value="ECO:0007669"/>
    <property type="project" value="TreeGrafter"/>
</dbReference>
<gene>
    <name evidence="8" type="ORF">DSM5745_10850</name>
</gene>
<evidence type="ECO:0000256" key="4">
    <source>
        <dbReference type="ARBA" id="ARBA00022842"/>
    </source>
</evidence>
<feature type="region of interest" description="Disordered" evidence="5">
    <location>
        <begin position="162"/>
        <end position="203"/>
    </location>
</feature>
<dbReference type="Gene3D" id="3.30.460.10">
    <property type="entry name" value="Beta Polymerase, domain 2"/>
    <property type="match status" value="1"/>
</dbReference>
<keyword evidence="3" id="KW-0479">Metal-binding</keyword>
<dbReference type="Pfam" id="PF22600">
    <property type="entry name" value="MTPAP-like_central"/>
    <property type="match status" value="1"/>
</dbReference>
<dbReference type="GO" id="GO:0043634">
    <property type="term" value="P:polyadenylation-dependent ncRNA catabolic process"/>
    <property type="evidence" value="ECO:0007669"/>
    <property type="project" value="TreeGrafter"/>
</dbReference>
<comment type="similarity">
    <text evidence="1">Belongs to the DNA polymerase type-B-like family.</text>
</comment>
<dbReference type="EC" id="2.7.7.19" evidence="2"/>
<dbReference type="GO" id="GO:0003729">
    <property type="term" value="F:mRNA binding"/>
    <property type="evidence" value="ECO:0007669"/>
    <property type="project" value="TreeGrafter"/>
</dbReference>
<dbReference type="OrthoDB" id="273917at2759"/>
<dbReference type="GO" id="GO:0031123">
    <property type="term" value="P:RNA 3'-end processing"/>
    <property type="evidence" value="ECO:0007669"/>
    <property type="project" value="TreeGrafter"/>
</dbReference>
<dbReference type="InterPro" id="IPR002058">
    <property type="entry name" value="PAP_assoc"/>
</dbReference>
<dbReference type="PANTHER" id="PTHR23092">
    <property type="entry name" value="POLY(A) RNA POLYMERASE"/>
    <property type="match status" value="1"/>
</dbReference>
<dbReference type="InterPro" id="IPR043519">
    <property type="entry name" value="NT_sf"/>
</dbReference>
<dbReference type="GO" id="GO:0046872">
    <property type="term" value="F:metal ion binding"/>
    <property type="evidence" value="ECO:0007669"/>
    <property type="project" value="UniProtKB-KW"/>
</dbReference>
<dbReference type="FunFam" id="3.30.460.10:FF:000031">
    <property type="entry name" value="Topoisomerase family protein Trf4"/>
    <property type="match status" value="1"/>
</dbReference>
<keyword evidence="4" id="KW-0460">Magnesium</keyword>
<accession>A0A3D8QEW1</accession>
<evidence type="ECO:0000259" key="7">
    <source>
        <dbReference type="Pfam" id="PF22600"/>
    </source>
</evidence>
<evidence type="ECO:0000256" key="1">
    <source>
        <dbReference type="ARBA" id="ARBA00008593"/>
    </source>
</evidence>
<dbReference type="Pfam" id="PF03828">
    <property type="entry name" value="PAP_assoc"/>
    <property type="match status" value="1"/>
</dbReference>
<dbReference type="Gene3D" id="1.10.1410.10">
    <property type="match status" value="1"/>
</dbReference>
<feature type="domain" description="Poly(A) RNA polymerase mitochondrial-like central palm" evidence="7">
    <location>
        <begin position="253"/>
        <end position="393"/>
    </location>
</feature>
<dbReference type="PANTHER" id="PTHR23092:SF15">
    <property type="entry name" value="INACTIVE NON-CANONICAL POLY(A) RNA POLYMERASE PROTEIN TRF4-2-RELATED"/>
    <property type="match status" value="1"/>
</dbReference>
<evidence type="ECO:0000256" key="5">
    <source>
        <dbReference type="SAM" id="MobiDB-lite"/>
    </source>
</evidence>
<proteinExistence type="inferred from homology"/>
<dbReference type="InterPro" id="IPR054708">
    <property type="entry name" value="MTPAP-like_central"/>
</dbReference>
<feature type="compositionally biased region" description="Acidic residues" evidence="5">
    <location>
        <begin position="68"/>
        <end position="81"/>
    </location>
</feature>
<keyword evidence="9" id="KW-1185">Reference proteome</keyword>
<dbReference type="InterPro" id="IPR045862">
    <property type="entry name" value="Trf4-like"/>
</dbReference>
<dbReference type="GO" id="GO:0031499">
    <property type="term" value="C:TRAMP complex"/>
    <property type="evidence" value="ECO:0007669"/>
    <property type="project" value="TreeGrafter"/>
</dbReference>
<evidence type="ECO:0000256" key="3">
    <source>
        <dbReference type="ARBA" id="ARBA00022723"/>
    </source>
</evidence>
<evidence type="ECO:0000313" key="8">
    <source>
        <dbReference type="EMBL" id="RDW60392.1"/>
    </source>
</evidence>
<comment type="caution">
    <text evidence="8">The sequence shown here is derived from an EMBL/GenBank/DDBJ whole genome shotgun (WGS) entry which is preliminary data.</text>
</comment>
<dbReference type="AlphaFoldDB" id="A0A3D8QEW1"/>
<dbReference type="GeneID" id="38121220"/>
<dbReference type="SUPFAM" id="SSF81301">
    <property type="entry name" value="Nucleotidyltransferase"/>
    <property type="match status" value="1"/>
</dbReference>
<dbReference type="RefSeq" id="XP_026598504.1">
    <property type="nucleotide sequence ID" value="XM_026752866.1"/>
</dbReference>
<evidence type="ECO:0000256" key="2">
    <source>
        <dbReference type="ARBA" id="ARBA00012388"/>
    </source>
</evidence>
<reference evidence="8 9" key="1">
    <citation type="journal article" date="2018" name="IMA Fungus">
        <title>IMA Genome-F 9: Draft genome sequence of Annulohypoxylon stygium, Aspergillus mulundensis, Berkeleyomyces basicola (syn. Thielaviopsis basicola), Ceratocystis smalleyi, two Cercospora beticola strains, Coleophoma cylindrospora, Fusarium fracticaudum, Phialophora cf. hyalina, and Morchella septimelata.</title>
        <authorList>
            <person name="Wingfield B.D."/>
            <person name="Bills G.F."/>
            <person name="Dong Y."/>
            <person name="Huang W."/>
            <person name="Nel W.J."/>
            <person name="Swalarsk-Parry B.S."/>
            <person name="Vaghefi N."/>
            <person name="Wilken P.M."/>
            <person name="An Z."/>
            <person name="de Beer Z.W."/>
            <person name="De Vos L."/>
            <person name="Chen L."/>
            <person name="Duong T.A."/>
            <person name="Gao Y."/>
            <person name="Hammerbacher A."/>
            <person name="Kikkert J.R."/>
            <person name="Li Y."/>
            <person name="Li H."/>
            <person name="Li K."/>
            <person name="Li Q."/>
            <person name="Liu X."/>
            <person name="Ma X."/>
            <person name="Naidoo K."/>
            <person name="Pethybridge S.J."/>
            <person name="Sun J."/>
            <person name="Steenkamp E.T."/>
            <person name="van der Nest M.A."/>
            <person name="van Wyk S."/>
            <person name="Wingfield M.J."/>
            <person name="Xiong C."/>
            <person name="Yue Q."/>
            <person name="Zhang X."/>
        </authorList>
    </citation>
    <scope>NUCLEOTIDE SEQUENCE [LARGE SCALE GENOMIC DNA]</scope>
    <source>
        <strain evidence="8 9">DSM 5745</strain>
    </source>
</reference>
<name>A0A3D8QEW1_9EURO</name>
<dbReference type="EMBL" id="PVWQ01000018">
    <property type="protein sequence ID" value="RDW60392.1"/>
    <property type="molecule type" value="Genomic_DNA"/>
</dbReference>
<dbReference type="Proteomes" id="UP000256690">
    <property type="component" value="Unassembled WGS sequence"/>
</dbReference>
<dbReference type="STRING" id="1810919.A0A3D8QEW1"/>
<dbReference type="GO" id="GO:0010605">
    <property type="term" value="P:negative regulation of macromolecule metabolic process"/>
    <property type="evidence" value="ECO:0007669"/>
    <property type="project" value="UniProtKB-ARBA"/>
</dbReference>
<dbReference type="CDD" id="cd05402">
    <property type="entry name" value="NT_PAP_TUTase"/>
    <property type="match status" value="1"/>
</dbReference>